<dbReference type="InterPro" id="IPR029033">
    <property type="entry name" value="His_PPase_superfam"/>
</dbReference>
<dbReference type="Pfam" id="PF00300">
    <property type="entry name" value="His_Phos_1"/>
    <property type="match status" value="1"/>
</dbReference>
<organism evidence="2 3">
    <name type="scientific">Talaromyces islandicus</name>
    <name type="common">Penicillium islandicum</name>
    <dbReference type="NCBI Taxonomy" id="28573"/>
    <lineage>
        <taxon>Eukaryota</taxon>
        <taxon>Fungi</taxon>
        <taxon>Dikarya</taxon>
        <taxon>Ascomycota</taxon>
        <taxon>Pezizomycotina</taxon>
        <taxon>Eurotiomycetes</taxon>
        <taxon>Eurotiomycetidae</taxon>
        <taxon>Eurotiales</taxon>
        <taxon>Trichocomaceae</taxon>
        <taxon>Talaromyces</taxon>
        <taxon>Talaromyces sect. Islandici</taxon>
    </lineage>
</organism>
<evidence type="ECO:0000313" key="3">
    <source>
        <dbReference type="Proteomes" id="UP000054383"/>
    </source>
</evidence>
<keyword evidence="1" id="KW-1133">Transmembrane helix</keyword>
<dbReference type="Gene3D" id="3.40.50.150">
    <property type="entry name" value="Vaccinia Virus protein VP39"/>
    <property type="match status" value="1"/>
</dbReference>
<dbReference type="PANTHER" id="PTHR48100:SF54">
    <property type="entry name" value="PHOSPHATASE SPAC5H10.03-RELATED"/>
    <property type="match status" value="1"/>
</dbReference>
<gene>
    <name evidence="2" type="ORF">PISL3812_08270</name>
</gene>
<proteinExistence type="predicted"/>
<reference evidence="2 3" key="1">
    <citation type="submission" date="2015-04" db="EMBL/GenBank/DDBJ databases">
        <authorList>
            <person name="Syromyatnikov M.Y."/>
            <person name="Popov V.N."/>
        </authorList>
    </citation>
    <scope>NUCLEOTIDE SEQUENCE [LARGE SCALE GENOMIC DNA]</scope>
    <source>
        <strain evidence="2">WF-38-12</strain>
    </source>
</reference>
<dbReference type="PANTHER" id="PTHR48100">
    <property type="entry name" value="BROAD-SPECIFICITY PHOSPHATASE YOR283W-RELATED"/>
    <property type="match status" value="1"/>
</dbReference>
<evidence type="ECO:0000256" key="1">
    <source>
        <dbReference type="SAM" id="Phobius"/>
    </source>
</evidence>
<keyword evidence="1" id="KW-0812">Transmembrane</keyword>
<feature type="transmembrane region" description="Helical" evidence="1">
    <location>
        <begin position="227"/>
        <end position="249"/>
    </location>
</feature>
<dbReference type="InterPro" id="IPR050275">
    <property type="entry name" value="PGM_Phosphatase"/>
</dbReference>
<dbReference type="Gene3D" id="3.40.50.1240">
    <property type="entry name" value="Phosphoglycerate mutase-like"/>
    <property type="match status" value="1"/>
</dbReference>
<dbReference type="InterPro" id="IPR029063">
    <property type="entry name" value="SAM-dependent_MTases_sf"/>
</dbReference>
<dbReference type="SUPFAM" id="SSF53254">
    <property type="entry name" value="Phosphoglycerate mutase-like"/>
    <property type="match status" value="1"/>
</dbReference>
<dbReference type="GO" id="GO:0005737">
    <property type="term" value="C:cytoplasm"/>
    <property type="evidence" value="ECO:0007669"/>
    <property type="project" value="TreeGrafter"/>
</dbReference>
<dbReference type="SUPFAM" id="SSF53335">
    <property type="entry name" value="S-adenosyl-L-methionine-dependent methyltransferases"/>
    <property type="match status" value="1"/>
</dbReference>
<dbReference type="EMBL" id="CVMT01000009">
    <property type="protein sequence ID" value="CRG91222.1"/>
    <property type="molecule type" value="Genomic_DNA"/>
</dbReference>
<name>A0A0U1M778_TALIS</name>
<keyword evidence="1" id="KW-0472">Membrane</keyword>
<sequence>MSQIYLVRHAESEHNVSKDYSNIDPPLTTLGIQQSTQLIKTFPHSSTVAVILSSPLRRALQTTLAAFPHILDKRYFDPASGHGIVDGAMLIVDPDLQERSALPCDTGSSRDVLEAAFPNVDFSSLGVSNWPSKNGDFSADDTTVKHRARRVRSRLEEITSQLKSEERADVIVVTHGVFMKFLTEDPDIDLAKAGWKDYLIAKDNGTDISLVPAPESRRKNSLDQKPYQLVPFLLGFASAFVVIFCLWLLSNCLSRDTDDEKLCSLELTALNVADVPPDERWMNMGYWKDEPNFSSACPALLFQTLEHAALLTRNDNGALVRSSSPKINLVDVGCGYGDQMLYLTRKRFAGEYSKARRSLVDTGDGDKYIGITINKAQAAFARDYSTSYDGGIHIFCADAANPTSWPDSLTQTLSRVRLSDSTSSTWLLALDSLYHFQPSRQGILSYARNELHASFMAFDLLLSDSATWWQRLVLRVICLVTSTPYTNFISRAEYINMLVRAGYERYDIKVNDVSEHVFPGIAAYIQQREVQLRQFGMGPGKLKLAGTVFGWWARSGVVRGVLVVATV</sequence>
<dbReference type="AlphaFoldDB" id="A0A0U1M778"/>
<evidence type="ECO:0000313" key="2">
    <source>
        <dbReference type="EMBL" id="CRG91222.1"/>
    </source>
</evidence>
<dbReference type="CDD" id="cd07067">
    <property type="entry name" value="HP_PGM_like"/>
    <property type="match status" value="1"/>
</dbReference>
<dbReference type="Proteomes" id="UP000054383">
    <property type="component" value="Unassembled WGS sequence"/>
</dbReference>
<accession>A0A0U1M778</accession>
<protein>
    <submittedName>
        <fullName evidence="2">Uncharacterized protein</fullName>
    </submittedName>
</protein>
<dbReference type="OrthoDB" id="61390at2759"/>
<keyword evidence="3" id="KW-1185">Reference proteome</keyword>
<dbReference type="InterPro" id="IPR013078">
    <property type="entry name" value="His_Pase_superF_clade-1"/>
</dbReference>
<dbReference type="GO" id="GO:0016791">
    <property type="term" value="F:phosphatase activity"/>
    <property type="evidence" value="ECO:0007669"/>
    <property type="project" value="TreeGrafter"/>
</dbReference>
<dbReference type="SMART" id="SM00855">
    <property type="entry name" value="PGAM"/>
    <property type="match status" value="1"/>
</dbReference>